<protein>
    <recommendedName>
        <fullName evidence="13">3-methylcrotonyl-CoA carboxylase</fullName>
    </recommendedName>
</protein>
<name>A0A077AUV3_9PROT</name>
<keyword evidence="6" id="KW-0092">Biotin</keyword>
<dbReference type="SUPFAM" id="SSF51246">
    <property type="entry name" value="Rudiment single hybrid motif"/>
    <property type="match status" value="1"/>
</dbReference>
<dbReference type="InterPro" id="IPR050856">
    <property type="entry name" value="Biotin_carboxylase_complex"/>
</dbReference>
<dbReference type="InterPro" id="IPR011764">
    <property type="entry name" value="Biotin_carboxylation_dom"/>
</dbReference>
<reference evidence="11 12" key="1">
    <citation type="submission" date="2014-07" db="EMBL/GenBank/DDBJ databases">
        <title>Comparative genomic insights into amoeba endosymbionts belonging to the families of Holosporaceae and Candidatus Midichloriaceae within Rickettsiales.</title>
        <authorList>
            <person name="Wang Z."/>
            <person name="Wu M."/>
        </authorList>
    </citation>
    <scope>NUCLEOTIDE SEQUENCE [LARGE SCALE GENOMIC DNA]</scope>
    <source>
        <strain evidence="11">PRA3</strain>
    </source>
</reference>
<organism evidence="11 12">
    <name type="scientific">Candidatus Odyssella acanthamoebae</name>
    <dbReference type="NCBI Taxonomy" id="91604"/>
    <lineage>
        <taxon>Bacteria</taxon>
        <taxon>Pseudomonadati</taxon>
        <taxon>Pseudomonadota</taxon>
        <taxon>Alphaproteobacteria</taxon>
        <taxon>Holosporales</taxon>
        <taxon>Candidatus Paracaedibacteraceae</taxon>
        <taxon>Candidatus Odyssella</taxon>
    </lineage>
</organism>
<dbReference type="FunFam" id="3.30.1490.20:FF:000003">
    <property type="entry name" value="acetyl-CoA carboxylase isoform X1"/>
    <property type="match status" value="1"/>
</dbReference>
<dbReference type="SMART" id="SM00878">
    <property type="entry name" value="Biotin_carb_C"/>
    <property type="match status" value="1"/>
</dbReference>
<dbReference type="Pfam" id="PF02785">
    <property type="entry name" value="Biotin_carb_C"/>
    <property type="match status" value="1"/>
</dbReference>
<evidence type="ECO:0000313" key="11">
    <source>
        <dbReference type="EMBL" id="AIK95814.1"/>
    </source>
</evidence>
<dbReference type="PROSITE" id="PS00867">
    <property type="entry name" value="CPSASE_2"/>
    <property type="match status" value="1"/>
</dbReference>
<dbReference type="InterPro" id="IPR011053">
    <property type="entry name" value="Single_hybrid_motif"/>
</dbReference>
<keyword evidence="3 7" id="KW-0547">Nucleotide-binding</keyword>
<sequence length="626" mass="68646">MTQINRILIANRGEIACRIIRTCKKLAIETIAIYSDADKELPFVSMATKAVSLGASEAKESYLNIEKIIKICQDEQVDAVHPGYGFLSENADFADTLAKAGIIFIGPSSAAIRAMGSKSEAKIIAEKVGIPTIKGYMGPDQSEAFLLTKAKEIGFPILIKATHGGGGKGMRRVDEASEFAAALASCQREAQGAFGNAAVMLEKYIIDPRHIELQVFGDQQGMILTLSERDCSLQRRHQKVVEEAPAIGLSDETRAGLHRDAIAIAKAVNYVGAGTVEFLVDAKGSYYFLEMNTRLQVEHPVTEMILGLDLVQWQIRTAEGYPLPVQQEHLQPSGHAIEVRLYAEDPTQGFLPSIGKITDLSLTTSDTVRLDNGYAPGNQISIFYDPMLAKLIAYGENRKAAMQTLVQALIDLKLKGVKTNREFLIELLQNPDIRDCLPNIAYLDHTMTELLATPKPDATVKELLAKELVKSRPISGSSPWDILDNWRHMSHGTHQVRFECQGEIVEMTVTGEELPYKAMLIDHEPGAVSLSYNGKIYSATTYNADHYLDEPNATDQKLNAPMPGRVISVVTQVGEKVSTGTPLLILEAMKMEHTIRAPFDGIVETVFYNTGDFVNEGAELARVIAA</sequence>
<keyword evidence="5" id="KW-0809">Transit peptide</keyword>
<dbReference type="Gene3D" id="2.40.50.100">
    <property type="match status" value="1"/>
</dbReference>
<dbReference type="InterPro" id="IPR005481">
    <property type="entry name" value="BC-like_N"/>
</dbReference>
<comment type="cofactor">
    <cofactor evidence="1">
        <name>biotin</name>
        <dbReference type="ChEBI" id="CHEBI:57586"/>
    </cofactor>
</comment>
<dbReference type="FunFam" id="2.40.50.100:FF:000003">
    <property type="entry name" value="Acetyl-CoA carboxylase biotin carboxyl carrier protein"/>
    <property type="match status" value="1"/>
</dbReference>
<dbReference type="FunFam" id="3.30.470.20:FF:000028">
    <property type="entry name" value="Methylcrotonoyl-CoA carboxylase subunit alpha, mitochondrial"/>
    <property type="match status" value="1"/>
</dbReference>
<dbReference type="AlphaFoldDB" id="A0A077AUV3"/>
<dbReference type="Proteomes" id="UP000028926">
    <property type="component" value="Chromosome"/>
</dbReference>
<dbReference type="PROSITE" id="PS00866">
    <property type="entry name" value="CPSASE_1"/>
    <property type="match status" value="1"/>
</dbReference>
<dbReference type="FunFam" id="3.40.50.20:FF:000010">
    <property type="entry name" value="Propionyl-CoA carboxylase subunit alpha"/>
    <property type="match status" value="1"/>
</dbReference>
<dbReference type="Gene3D" id="3.30.470.20">
    <property type="entry name" value="ATP-grasp fold, B domain"/>
    <property type="match status" value="1"/>
</dbReference>
<dbReference type="SUPFAM" id="SSF51230">
    <property type="entry name" value="Single hybrid motif"/>
    <property type="match status" value="1"/>
</dbReference>
<dbReference type="InterPro" id="IPR001882">
    <property type="entry name" value="Biotin_BS"/>
</dbReference>
<dbReference type="PANTHER" id="PTHR18866">
    <property type="entry name" value="CARBOXYLASE:PYRUVATE/ACETYL-COA/PROPIONYL-COA CARBOXYLASE"/>
    <property type="match status" value="1"/>
</dbReference>
<evidence type="ECO:0000256" key="6">
    <source>
        <dbReference type="ARBA" id="ARBA00023267"/>
    </source>
</evidence>
<evidence type="ECO:0000256" key="2">
    <source>
        <dbReference type="ARBA" id="ARBA00022598"/>
    </source>
</evidence>
<keyword evidence="12" id="KW-1185">Reference proteome</keyword>
<dbReference type="PROSITE" id="PS50975">
    <property type="entry name" value="ATP_GRASP"/>
    <property type="match status" value="1"/>
</dbReference>
<feature type="domain" description="Biotin carboxylation" evidence="10">
    <location>
        <begin position="3"/>
        <end position="448"/>
    </location>
</feature>
<dbReference type="InterPro" id="IPR011761">
    <property type="entry name" value="ATP-grasp"/>
</dbReference>
<dbReference type="SUPFAM" id="SSF56059">
    <property type="entry name" value="Glutathione synthetase ATP-binding domain-like"/>
    <property type="match status" value="1"/>
</dbReference>
<dbReference type="GO" id="GO:0046872">
    <property type="term" value="F:metal ion binding"/>
    <property type="evidence" value="ECO:0007669"/>
    <property type="project" value="InterPro"/>
</dbReference>
<dbReference type="PROSITE" id="PS00188">
    <property type="entry name" value="BIOTIN"/>
    <property type="match status" value="1"/>
</dbReference>
<evidence type="ECO:0000256" key="7">
    <source>
        <dbReference type="PROSITE-ProRule" id="PRU00409"/>
    </source>
</evidence>
<evidence type="ECO:0000259" key="10">
    <source>
        <dbReference type="PROSITE" id="PS50979"/>
    </source>
</evidence>
<dbReference type="EMBL" id="CP008941">
    <property type="protein sequence ID" value="AIK95814.1"/>
    <property type="molecule type" value="Genomic_DNA"/>
</dbReference>
<dbReference type="GO" id="GO:0016874">
    <property type="term" value="F:ligase activity"/>
    <property type="evidence" value="ECO:0007669"/>
    <property type="project" value="UniProtKB-KW"/>
</dbReference>
<evidence type="ECO:0000256" key="3">
    <source>
        <dbReference type="ARBA" id="ARBA00022741"/>
    </source>
</evidence>
<dbReference type="PROSITE" id="PS50979">
    <property type="entry name" value="BC"/>
    <property type="match status" value="1"/>
</dbReference>
<evidence type="ECO:0000259" key="9">
    <source>
        <dbReference type="PROSITE" id="PS50975"/>
    </source>
</evidence>
<evidence type="ECO:0000313" key="12">
    <source>
        <dbReference type="Proteomes" id="UP000028926"/>
    </source>
</evidence>
<dbReference type="Pfam" id="PF02786">
    <property type="entry name" value="CPSase_L_D2"/>
    <property type="match status" value="1"/>
</dbReference>
<dbReference type="RefSeq" id="WP_038463362.1">
    <property type="nucleotide sequence ID" value="NZ_CP008941.1"/>
</dbReference>
<dbReference type="HOGENOM" id="CLU_000395_3_1_5"/>
<dbReference type="KEGG" id="paca:ID47_02290"/>
<evidence type="ECO:0000256" key="4">
    <source>
        <dbReference type="ARBA" id="ARBA00022840"/>
    </source>
</evidence>
<keyword evidence="2" id="KW-0436">Ligase</keyword>
<feature type="domain" description="Lipoyl-binding" evidence="8">
    <location>
        <begin position="548"/>
        <end position="624"/>
    </location>
</feature>
<evidence type="ECO:0000256" key="5">
    <source>
        <dbReference type="ARBA" id="ARBA00022946"/>
    </source>
</evidence>
<feature type="domain" description="ATP-grasp" evidence="9">
    <location>
        <begin position="122"/>
        <end position="319"/>
    </location>
</feature>
<dbReference type="InterPro" id="IPR016185">
    <property type="entry name" value="PreATP-grasp_dom_sf"/>
</dbReference>
<dbReference type="Pfam" id="PF00289">
    <property type="entry name" value="Biotin_carb_N"/>
    <property type="match status" value="1"/>
</dbReference>
<dbReference type="PROSITE" id="PS50968">
    <property type="entry name" value="BIOTINYL_LIPOYL"/>
    <property type="match status" value="1"/>
</dbReference>
<gene>
    <name evidence="11" type="ORF">ID47_02290</name>
</gene>
<proteinExistence type="predicted"/>
<dbReference type="CDD" id="cd06850">
    <property type="entry name" value="biotinyl_domain"/>
    <property type="match status" value="1"/>
</dbReference>
<accession>A0A077AUV3</accession>
<evidence type="ECO:0000259" key="8">
    <source>
        <dbReference type="PROSITE" id="PS50968"/>
    </source>
</evidence>
<dbReference type="PANTHER" id="PTHR18866:SF33">
    <property type="entry name" value="METHYLCROTONOYL-COA CARBOXYLASE SUBUNIT ALPHA, MITOCHONDRIAL-RELATED"/>
    <property type="match status" value="1"/>
</dbReference>
<keyword evidence="4 7" id="KW-0067">ATP-binding</keyword>
<dbReference type="eggNOG" id="COG4770">
    <property type="taxonomic scope" value="Bacteria"/>
</dbReference>
<dbReference type="InterPro" id="IPR011054">
    <property type="entry name" value="Rudment_hybrid_motif"/>
</dbReference>
<dbReference type="OrthoDB" id="9763189at2"/>
<evidence type="ECO:0000256" key="1">
    <source>
        <dbReference type="ARBA" id="ARBA00001953"/>
    </source>
</evidence>
<dbReference type="InterPro" id="IPR005479">
    <property type="entry name" value="CPAse_ATP-bd"/>
</dbReference>
<dbReference type="STRING" id="91604.ID47_02290"/>
<dbReference type="GO" id="GO:0005524">
    <property type="term" value="F:ATP binding"/>
    <property type="evidence" value="ECO:0007669"/>
    <property type="project" value="UniProtKB-UniRule"/>
</dbReference>
<dbReference type="Pfam" id="PF00364">
    <property type="entry name" value="Biotin_lipoyl"/>
    <property type="match status" value="1"/>
</dbReference>
<dbReference type="SUPFAM" id="SSF52440">
    <property type="entry name" value="PreATP-grasp domain"/>
    <property type="match status" value="1"/>
</dbReference>
<evidence type="ECO:0008006" key="13">
    <source>
        <dbReference type="Google" id="ProtNLM"/>
    </source>
</evidence>
<dbReference type="InterPro" id="IPR000089">
    <property type="entry name" value="Biotin_lipoyl"/>
</dbReference>
<dbReference type="InterPro" id="IPR005482">
    <property type="entry name" value="Biotin_COase_C"/>
</dbReference>